<dbReference type="PANTHER" id="PTHR46429:SF1">
    <property type="entry name" value="23S RRNA (GUANOSINE-2'-O-)-METHYLTRANSFERASE RLMB"/>
    <property type="match status" value="1"/>
</dbReference>
<evidence type="ECO:0000256" key="2">
    <source>
        <dbReference type="ARBA" id="ARBA00022603"/>
    </source>
</evidence>
<dbReference type="InterPro" id="IPR029028">
    <property type="entry name" value="Alpha/beta_knot_MTases"/>
</dbReference>
<dbReference type="GO" id="GO:0006396">
    <property type="term" value="P:RNA processing"/>
    <property type="evidence" value="ECO:0007669"/>
    <property type="project" value="InterPro"/>
</dbReference>
<dbReference type="Gene3D" id="3.40.1280.10">
    <property type="match status" value="1"/>
</dbReference>
<gene>
    <name evidence="6" type="ORF">BBK14_24045</name>
</gene>
<dbReference type="Pfam" id="PF00588">
    <property type="entry name" value="SpoU_methylase"/>
    <property type="match status" value="1"/>
</dbReference>
<feature type="compositionally biased region" description="Gly residues" evidence="4">
    <location>
        <begin position="94"/>
        <end position="129"/>
    </location>
</feature>
<keyword evidence="3 6" id="KW-0808">Transferase</keyword>
<dbReference type="AlphaFoldDB" id="A0A1S1PLT1"/>
<evidence type="ECO:0000313" key="6">
    <source>
        <dbReference type="EMBL" id="OHV23763.1"/>
    </source>
</evidence>
<dbReference type="CDD" id="cd18103">
    <property type="entry name" value="SpoU-like_RlmB"/>
    <property type="match status" value="1"/>
</dbReference>
<evidence type="ECO:0000256" key="4">
    <source>
        <dbReference type="SAM" id="MobiDB-lite"/>
    </source>
</evidence>
<reference evidence="7" key="1">
    <citation type="submission" date="2016-07" db="EMBL/GenBank/DDBJ databases">
        <title>Frankia sp. NRRL B-16219 Genome sequencing.</title>
        <authorList>
            <person name="Ghodhbane-Gtari F."/>
            <person name="Swanson E."/>
            <person name="Gueddou A."/>
            <person name="Louati M."/>
            <person name="Nouioui I."/>
            <person name="Hezbri K."/>
            <person name="Abebe-Akele F."/>
            <person name="Simpson S."/>
            <person name="Morris K."/>
            <person name="Thomas K."/>
            <person name="Gtari M."/>
            <person name="Tisa L.S."/>
        </authorList>
    </citation>
    <scope>NUCLEOTIDE SEQUENCE [LARGE SCALE GENOMIC DNA]</scope>
    <source>
        <strain evidence="7">NRRL B-16219</strain>
    </source>
</reference>
<feature type="region of interest" description="Disordered" evidence="4">
    <location>
        <begin position="1"/>
        <end position="132"/>
    </location>
</feature>
<dbReference type="InterPro" id="IPR004441">
    <property type="entry name" value="rRNA_MeTrfase_TrmH"/>
</dbReference>
<dbReference type="OrthoDB" id="9785673at2"/>
<keyword evidence="2 6" id="KW-0489">Methyltransferase</keyword>
<evidence type="ECO:0000256" key="1">
    <source>
        <dbReference type="ARBA" id="ARBA00007228"/>
    </source>
</evidence>
<dbReference type="InterPro" id="IPR029026">
    <property type="entry name" value="tRNA_m1G_MTases_N"/>
</dbReference>
<sequence length="386" mass="38376">MAGGQGRGGRGIARGGQGGRAAKAGSHRKGAAVGSGGQRRKALQGKGATPPAEMRPGHPAQRRAAVSAAGTRAAAKRPGGQAADERDRPRAERGTGGSAGAAGAGRSGGHSGHGGNGAHGGHGGAGAPGAYGSRRVETDELVVGRNAVVEALRAGVPATTLYIAGGLDFDERIADARRLAGRAGLAVVDIGRFELDRLCGTAPHQGLALSVPPFEYAHPDDVLAAARAAAPGLVVALDGVTDPRNLGAVVRSAAAFGASGVVVPERRAAGVTAAAWKTSAGAAARLPVARAVNLTRTLRSFAESGLFVVGLAADGEVSLDELQVATDPLVLVIGSEGKGLSRLVGECCDLRVRIPMAGQVESLNAGVATGIALSEIARRRRVAAAV</sequence>
<dbReference type="Pfam" id="PF08032">
    <property type="entry name" value="SpoU_sub_bind"/>
    <property type="match status" value="1"/>
</dbReference>
<dbReference type="SUPFAM" id="SSF55315">
    <property type="entry name" value="L30e-like"/>
    <property type="match status" value="1"/>
</dbReference>
<dbReference type="GO" id="GO:0008173">
    <property type="term" value="F:RNA methyltransferase activity"/>
    <property type="evidence" value="ECO:0007669"/>
    <property type="project" value="InterPro"/>
</dbReference>
<dbReference type="NCBIfam" id="TIGR00186">
    <property type="entry name" value="rRNA_methyl_3"/>
    <property type="match status" value="1"/>
</dbReference>
<dbReference type="InterPro" id="IPR029064">
    <property type="entry name" value="Ribosomal_eL30-like_sf"/>
</dbReference>
<evidence type="ECO:0000313" key="7">
    <source>
        <dbReference type="Proteomes" id="UP000179769"/>
    </source>
</evidence>
<dbReference type="InterPro" id="IPR001537">
    <property type="entry name" value="SpoU_MeTrfase"/>
</dbReference>
<accession>A0A1S1PLT1</accession>
<dbReference type="PANTHER" id="PTHR46429">
    <property type="entry name" value="23S RRNA (GUANOSINE-2'-O-)-METHYLTRANSFERASE RLMB"/>
    <property type="match status" value="1"/>
</dbReference>
<dbReference type="GO" id="GO:0005829">
    <property type="term" value="C:cytosol"/>
    <property type="evidence" value="ECO:0007669"/>
    <property type="project" value="TreeGrafter"/>
</dbReference>
<keyword evidence="7" id="KW-1185">Reference proteome</keyword>
<dbReference type="Gene3D" id="3.30.1330.30">
    <property type="match status" value="1"/>
</dbReference>
<organism evidence="6 7">
    <name type="scientific">Parafrankia soli</name>
    <dbReference type="NCBI Taxonomy" id="2599596"/>
    <lineage>
        <taxon>Bacteria</taxon>
        <taxon>Bacillati</taxon>
        <taxon>Actinomycetota</taxon>
        <taxon>Actinomycetes</taxon>
        <taxon>Frankiales</taxon>
        <taxon>Frankiaceae</taxon>
        <taxon>Parafrankia</taxon>
    </lineage>
</organism>
<name>A0A1S1PLT1_9ACTN</name>
<comment type="caution">
    <text evidence="6">The sequence shown here is derived from an EMBL/GenBank/DDBJ whole genome shotgun (WGS) entry which is preliminary data.</text>
</comment>
<evidence type="ECO:0000256" key="3">
    <source>
        <dbReference type="ARBA" id="ARBA00022679"/>
    </source>
</evidence>
<feature type="compositionally biased region" description="Low complexity" evidence="4">
    <location>
        <begin position="62"/>
        <end position="77"/>
    </location>
</feature>
<feature type="compositionally biased region" description="Basic and acidic residues" evidence="4">
    <location>
        <begin position="83"/>
        <end position="93"/>
    </location>
</feature>
<dbReference type="SUPFAM" id="SSF75217">
    <property type="entry name" value="alpha/beta knot"/>
    <property type="match status" value="1"/>
</dbReference>
<dbReference type="Proteomes" id="UP000179769">
    <property type="component" value="Unassembled WGS sequence"/>
</dbReference>
<feature type="domain" description="RNA 2-O ribose methyltransferase substrate binding" evidence="5">
    <location>
        <begin position="141"/>
        <end position="217"/>
    </location>
</feature>
<dbReference type="RefSeq" id="WP_071065802.1">
    <property type="nucleotide sequence ID" value="NZ_JBFLUH010000182.1"/>
</dbReference>
<comment type="similarity">
    <text evidence="1">Belongs to the class IV-like SAM-binding methyltransferase superfamily. RNA methyltransferase TrmH family.</text>
</comment>
<protein>
    <submittedName>
        <fullName evidence="6">23S rRNA (Guanosine(2251)-2'-O)-methyltransferase RlmB</fullName>
    </submittedName>
</protein>
<dbReference type="FunFam" id="3.40.1280.10:FF:000015">
    <property type="entry name" value="Putative tRNA/rRNA methyltransferase"/>
    <property type="match status" value="1"/>
</dbReference>
<dbReference type="EMBL" id="MAXA01000239">
    <property type="protein sequence ID" value="OHV23763.1"/>
    <property type="molecule type" value="Genomic_DNA"/>
</dbReference>
<dbReference type="GO" id="GO:0032259">
    <property type="term" value="P:methylation"/>
    <property type="evidence" value="ECO:0007669"/>
    <property type="project" value="UniProtKB-KW"/>
</dbReference>
<evidence type="ECO:0000259" key="5">
    <source>
        <dbReference type="SMART" id="SM00967"/>
    </source>
</evidence>
<proteinExistence type="inferred from homology"/>
<feature type="compositionally biased region" description="Gly residues" evidence="4">
    <location>
        <begin position="1"/>
        <end position="19"/>
    </location>
</feature>
<dbReference type="SMART" id="SM00967">
    <property type="entry name" value="SpoU_sub_bind"/>
    <property type="match status" value="1"/>
</dbReference>
<dbReference type="GO" id="GO:0003723">
    <property type="term" value="F:RNA binding"/>
    <property type="evidence" value="ECO:0007669"/>
    <property type="project" value="InterPro"/>
</dbReference>
<dbReference type="InterPro" id="IPR013123">
    <property type="entry name" value="SpoU_subst-bd"/>
</dbReference>